<dbReference type="EMBL" id="JBHMAX010000002">
    <property type="protein sequence ID" value="MFB9730613.1"/>
    <property type="molecule type" value="Genomic_DNA"/>
</dbReference>
<evidence type="ECO:0000256" key="5">
    <source>
        <dbReference type="SAM" id="MobiDB-lite"/>
    </source>
</evidence>
<dbReference type="Proteomes" id="UP001589613">
    <property type="component" value="Unassembled WGS sequence"/>
</dbReference>
<feature type="compositionally biased region" description="Pro residues" evidence="5">
    <location>
        <begin position="300"/>
        <end position="312"/>
    </location>
</feature>
<evidence type="ECO:0000256" key="4">
    <source>
        <dbReference type="ARBA" id="ARBA00022723"/>
    </source>
</evidence>
<comment type="similarity">
    <text evidence="1">Belongs to the GTP cyclohydrolase I type 2/NIF3 family.</text>
</comment>
<dbReference type="PANTHER" id="PTHR13799">
    <property type="entry name" value="NGG1 INTERACTING FACTOR 3"/>
    <property type="match status" value="1"/>
</dbReference>
<dbReference type="InterPro" id="IPR002678">
    <property type="entry name" value="DUF34/NIF3"/>
</dbReference>
<keyword evidence="4" id="KW-0479">Metal-binding</keyword>
<gene>
    <name evidence="6" type="ORF">ACFFN0_00970</name>
</gene>
<reference evidence="6 7" key="1">
    <citation type="submission" date="2024-09" db="EMBL/GenBank/DDBJ databases">
        <authorList>
            <person name="Sun Q."/>
            <person name="Mori K."/>
        </authorList>
    </citation>
    <scope>NUCLEOTIDE SEQUENCE [LARGE SCALE GENOMIC DNA]</scope>
    <source>
        <strain evidence="6 7">JCM 12763</strain>
    </source>
</reference>
<keyword evidence="7" id="KW-1185">Reference proteome</keyword>
<accession>A0ABV5UYI4</accession>
<name>A0ABV5UYI4_9MICO</name>
<proteinExistence type="inferred from homology"/>
<dbReference type="RefSeq" id="WP_141337411.1">
    <property type="nucleotide sequence ID" value="NZ_JBHMAX010000002.1"/>
</dbReference>
<sequence>MDNSRETAGPDGLPLHEVVSVLERLYPPDTAQSWDRVGLVAGDPDQRVRHVLLAVDPTLEVVAEAVATGADLVLTHHPLLLRGIHSVATTTAKGATITDLVVNDVALYCAHTNADVADPGVGHALARACGLGATQPLQVVEGQDLGRVGDLPEPTTLADLAARLHAAMPPTAGGVRVAGPPGALVRRVAVLGGAGDSALAAARASDADVYVTADLRHHPALEAREEARAQARARGAEPGRGTPYLVDAGHWASEWLWLPLVRDLLTERLGGSVSLSLSTVRTDPWDFVVGARPPAEDHPPAGPSAPRPGGMP</sequence>
<dbReference type="InterPro" id="IPR036069">
    <property type="entry name" value="DUF34/NIF3_sf"/>
</dbReference>
<evidence type="ECO:0000256" key="2">
    <source>
        <dbReference type="ARBA" id="ARBA00011643"/>
    </source>
</evidence>
<evidence type="ECO:0000256" key="1">
    <source>
        <dbReference type="ARBA" id="ARBA00006964"/>
    </source>
</evidence>
<feature type="region of interest" description="Disordered" evidence="5">
    <location>
        <begin position="290"/>
        <end position="312"/>
    </location>
</feature>
<dbReference type="Pfam" id="PF01784">
    <property type="entry name" value="DUF34_NIF3"/>
    <property type="match status" value="1"/>
</dbReference>
<dbReference type="Gene3D" id="3.40.1390.30">
    <property type="entry name" value="NIF3 (NGG1p interacting factor 3)-like"/>
    <property type="match status" value="2"/>
</dbReference>
<organism evidence="6 7">
    <name type="scientific">Ornithinimicrobium kibberense</name>
    <dbReference type="NCBI Taxonomy" id="282060"/>
    <lineage>
        <taxon>Bacteria</taxon>
        <taxon>Bacillati</taxon>
        <taxon>Actinomycetota</taxon>
        <taxon>Actinomycetes</taxon>
        <taxon>Micrococcales</taxon>
        <taxon>Ornithinimicrobiaceae</taxon>
        <taxon>Ornithinimicrobium</taxon>
    </lineage>
</organism>
<dbReference type="SUPFAM" id="SSF102705">
    <property type="entry name" value="NIF3 (NGG1p interacting factor 3)-like"/>
    <property type="match status" value="1"/>
</dbReference>
<evidence type="ECO:0000313" key="6">
    <source>
        <dbReference type="EMBL" id="MFB9730613.1"/>
    </source>
</evidence>
<evidence type="ECO:0000256" key="3">
    <source>
        <dbReference type="ARBA" id="ARBA00022112"/>
    </source>
</evidence>
<evidence type="ECO:0000313" key="7">
    <source>
        <dbReference type="Proteomes" id="UP001589613"/>
    </source>
</evidence>
<comment type="caution">
    <text evidence="6">The sequence shown here is derived from an EMBL/GenBank/DDBJ whole genome shotgun (WGS) entry which is preliminary data.</text>
</comment>
<dbReference type="PANTHER" id="PTHR13799:SF14">
    <property type="entry name" value="GTP CYCLOHYDROLASE 1 TYPE 2 HOMOLOG"/>
    <property type="match status" value="1"/>
</dbReference>
<comment type="subunit">
    <text evidence="2">Homohexamer.</text>
</comment>
<dbReference type="NCBIfam" id="TIGR00486">
    <property type="entry name" value="YbgI_SA1388"/>
    <property type="match status" value="1"/>
</dbReference>
<protein>
    <recommendedName>
        <fullName evidence="3">GTP cyclohydrolase 1 type 2 homolog</fullName>
    </recommendedName>
</protein>